<keyword evidence="1" id="KW-0812">Transmembrane</keyword>
<feature type="transmembrane region" description="Helical" evidence="1">
    <location>
        <begin position="59"/>
        <end position="81"/>
    </location>
</feature>
<accession>A0AAE0E455</accession>
<reference evidence="2" key="1">
    <citation type="journal article" date="2023" name="Plant J.">
        <title>Genome sequences and population genomics provide insights into the demographic history, inbreeding, and mutation load of two 'living fossil' tree species of Dipteronia.</title>
        <authorList>
            <person name="Feng Y."/>
            <person name="Comes H.P."/>
            <person name="Chen J."/>
            <person name="Zhu S."/>
            <person name="Lu R."/>
            <person name="Zhang X."/>
            <person name="Li P."/>
            <person name="Qiu J."/>
            <person name="Olsen K.M."/>
            <person name="Qiu Y."/>
        </authorList>
    </citation>
    <scope>NUCLEOTIDE SEQUENCE</scope>
    <source>
        <strain evidence="2">NBL</strain>
    </source>
</reference>
<organism evidence="2 3">
    <name type="scientific">Dipteronia sinensis</name>
    <dbReference type="NCBI Taxonomy" id="43782"/>
    <lineage>
        <taxon>Eukaryota</taxon>
        <taxon>Viridiplantae</taxon>
        <taxon>Streptophyta</taxon>
        <taxon>Embryophyta</taxon>
        <taxon>Tracheophyta</taxon>
        <taxon>Spermatophyta</taxon>
        <taxon>Magnoliopsida</taxon>
        <taxon>eudicotyledons</taxon>
        <taxon>Gunneridae</taxon>
        <taxon>Pentapetalae</taxon>
        <taxon>rosids</taxon>
        <taxon>malvids</taxon>
        <taxon>Sapindales</taxon>
        <taxon>Sapindaceae</taxon>
        <taxon>Hippocastanoideae</taxon>
        <taxon>Acereae</taxon>
        <taxon>Dipteronia</taxon>
    </lineage>
</organism>
<sequence length="110" mass="12803">MLWKISITRASIRCTGNRTKTNNKNTRQRNCKLTTGCKLDKWEKRVISKDCKLSLLEGLLSGWLVLFPLFAVVAFLCWWVGFFSYELPVWCALVIFVAVARFFGLLLYYI</sequence>
<feature type="transmembrane region" description="Helical" evidence="1">
    <location>
        <begin position="87"/>
        <end position="109"/>
    </location>
</feature>
<proteinExistence type="predicted"/>
<name>A0AAE0E455_9ROSI</name>
<comment type="caution">
    <text evidence="2">The sequence shown here is derived from an EMBL/GenBank/DDBJ whole genome shotgun (WGS) entry which is preliminary data.</text>
</comment>
<keyword evidence="1" id="KW-1133">Transmembrane helix</keyword>
<evidence type="ECO:0000313" key="3">
    <source>
        <dbReference type="Proteomes" id="UP001281410"/>
    </source>
</evidence>
<evidence type="ECO:0000256" key="1">
    <source>
        <dbReference type="SAM" id="Phobius"/>
    </source>
</evidence>
<protein>
    <submittedName>
        <fullName evidence="2">Uncharacterized protein</fullName>
    </submittedName>
</protein>
<keyword evidence="3" id="KW-1185">Reference proteome</keyword>
<dbReference type="Proteomes" id="UP001281410">
    <property type="component" value="Unassembled WGS sequence"/>
</dbReference>
<evidence type="ECO:0000313" key="2">
    <source>
        <dbReference type="EMBL" id="KAK3207027.1"/>
    </source>
</evidence>
<dbReference type="AlphaFoldDB" id="A0AAE0E455"/>
<gene>
    <name evidence="2" type="ORF">Dsin_021073</name>
</gene>
<dbReference type="EMBL" id="JANJYJ010000006">
    <property type="protein sequence ID" value="KAK3207027.1"/>
    <property type="molecule type" value="Genomic_DNA"/>
</dbReference>
<keyword evidence="1" id="KW-0472">Membrane</keyword>